<evidence type="ECO:0000256" key="5">
    <source>
        <dbReference type="PROSITE-ProRule" id="PRU01240"/>
    </source>
</evidence>
<evidence type="ECO:0000256" key="3">
    <source>
        <dbReference type="ARBA" id="ARBA00022801"/>
    </source>
</evidence>
<dbReference type="Gene3D" id="2.60.40.10">
    <property type="entry name" value="Immunoglobulins"/>
    <property type="match status" value="12"/>
</dbReference>
<dbReference type="CDD" id="cd04077">
    <property type="entry name" value="Peptidases_S8_PCSK9_ProteinaseK_like"/>
    <property type="match status" value="1"/>
</dbReference>
<feature type="signal peptide" evidence="6">
    <location>
        <begin position="1"/>
        <end position="21"/>
    </location>
</feature>
<dbReference type="GO" id="GO:0006508">
    <property type="term" value="P:proteolysis"/>
    <property type="evidence" value="ECO:0007669"/>
    <property type="project" value="UniProtKB-KW"/>
</dbReference>
<dbReference type="InterPro" id="IPR037045">
    <property type="entry name" value="S8pro/Inhibitor_I9_sf"/>
</dbReference>
<feature type="domain" description="Peptidase S8/S53" evidence="7">
    <location>
        <begin position="155"/>
        <end position="383"/>
    </location>
</feature>
<feature type="chain" id="PRO_5004554318" evidence="6">
    <location>
        <begin position="22"/>
        <end position="2033"/>
    </location>
</feature>
<dbReference type="eggNOG" id="COG3509">
    <property type="taxonomic scope" value="Bacteria"/>
</dbReference>
<feature type="active site" description="Charge relay system" evidence="5">
    <location>
        <position position="349"/>
    </location>
</feature>
<dbReference type="SUPFAM" id="SSF52743">
    <property type="entry name" value="Subtilisin-like"/>
    <property type="match status" value="1"/>
</dbReference>
<proteinExistence type="inferred from homology"/>
<dbReference type="EMBL" id="ANAH02000005">
    <property type="protein sequence ID" value="EPX63617.1"/>
    <property type="molecule type" value="Genomic_DNA"/>
</dbReference>
<keyword evidence="4 5" id="KW-0720">Serine protease</keyword>
<reference evidence="9" key="1">
    <citation type="submission" date="2013-05" db="EMBL/GenBank/DDBJ databases">
        <title>Genome assembly of Cystobacter fuscus DSM 2262.</title>
        <authorList>
            <person name="Sharma G."/>
            <person name="Khatri I."/>
            <person name="Kaur C."/>
            <person name="Mayilraj S."/>
            <person name="Subramanian S."/>
        </authorList>
    </citation>
    <scope>NUCLEOTIDE SEQUENCE [LARGE SCALE GENOMIC DNA]</scope>
    <source>
        <strain evidence="9">DSM 2262</strain>
    </source>
</reference>
<dbReference type="PROSITE" id="PS51892">
    <property type="entry name" value="SUBTILASE"/>
    <property type="match status" value="1"/>
</dbReference>
<dbReference type="OrthoDB" id="9803398at2"/>
<feature type="active site" description="Charge relay system" evidence="5">
    <location>
        <position position="163"/>
    </location>
</feature>
<keyword evidence="2 5" id="KW-0645">Protease</keyword>
<gene>
    <name evidence="9" type="ORF">D187_006025</name>
</gene>
<protein>
    <submittedName>
        <fullName evidence="9">Uncharacterized protein</fullName>
    </submittedName>
</protein>
<dbReference type="PANTHER" id="PTHR43806">
    <property type="entry name" value="PEPTIDASE S8"/>
    <property type="match status" value="1"/>
</dbReference>
<evidence type="ECO:0000313" key="9">
    <source>
        <dbReference type="EMBL" id="EPX63617.1"/>
    </source>
</evidence>
<evidence type="ECO:0000259" key="8">
    <source>
        <dbReference type="Pfam" id="PF05922"/>
    </source>
</evidence>
<dbReference type="PRINTS" id="PR00723">
    <property type="entry name" value="SUBTILISIN"/>
</dbReference>
<dbReference type="Gene3D" id="3.30.70.80">
    <property type="entry name" value="Peptidase S8 propeptide/proteinase inhibitor I9"/>
    <property type="match status" value="1"/>
</dbReference>
<dbReference type="PANTHER" id="PTHR43806:SF11">
    <property type="entry name" value="CEREVISIN-RELATED"/>
    <property type="match status" value="1"/>
</dbReference>
<accession>S9PMG7</accession>
<dbReference type="eggNOG" id="COG3291">
    <property type="taxonomic scope" value="Bacteria"/>
</dbReference>
<dbReference type="InterPro" id="IPR013783">
    <property type="entry name" value="Ig-like_fold"/>
</dbReference>
<dbReference type="InterPro" id="IPR023827">
    <property type="entry name" value="Peptidase_S8_Asp-AS"/>
</dbReference>
<dbReference type="SUPFAM" id="SSF54897">
    <property type="entry name" value="Protease propeptides/inhibitors"/>
    <property type="match status" value="1"/>
</dbReference>
<keyword evidence="10" id="KW-1185">Reference proteome</keyword>
<dbReference type="GO" id="GO:0005615">
    <property type="term" value="C:extracellular space"/>
    <property type="evidence" value="ECO:0007669"/>
    <property type="project" value="TreeGrafter"/>
</dbReference>
<feature type="active site" description="Charge relay system" evidence="5">
    <location>
        <position position="196"/>
    </location>
</feature>
<dbReference type="PROSITE" id="PS00136">
    <property type="entry name" value="SUBTILASE_ASP"/>
    <property type="match status" value="1"/>
</dbReference>
<comment type="caution">
    <text evidence="9">The sequence shown here is derived from an EMBL/GenBank/DDBJ whole genome shotgun (WGS) entry which is preliminary data.</text>
</comment>
<sequence>MRFLVTLFAAALVHASCTPTAEERTTSEAEASRKPETARVFVAGSRLLKTEKAVPGRYIVVLDDKVVARAQVAWLSALHGASVKHVYSRALQGFAVTMSEAAALKLSNDPRVRYVEEDSRLSFMGTQSNAPWGLDRIDQRERPLDGTYQPDQSGSGVHAYVIDSGIRFSHSEFGGRAVPGFTAYDDGNGSNDCDGHGTHIAGIIGGATYGVAKGVTLHSVRVMDCENVGYVSDLIAGIDWVTVHHEKPAVANISLSTSATTSLDDAVTRSINAGVTYAVSAGRVGSLNACLLSPGRTPAALTVGASNSNDSVASISNVGGCVDLYAPGVGITSAWGTSDTSTQMLDGTSMAAAHVAGVAALYLEAHPQATPAEVSTELITRATPDVMYPGSSDPTYRLLYARGNGPDQAPPRVLLTAPAVGTTVSGTVHLSATATDESGIAKVEFFLGDRLIGSDATAPYALAWNSLTTLNGPVVLSARAYDLHYNQGVSTPVEVTLANAGEALFEPAMGVPVCTAVGGRCDSGRLLEGRASSGPEPHAPNTLGGLCPDGQGGTYLETPSLQRLLVFPSDGTTFQAGKEVTIQATIFVKKSAYYATYEHLELLAAADASNPVWTHIATLWAGEGLQVFSARYLLPLGGMQVIRGVLTEDMSSATKTCVRYGWSTDHDDLVFAVGQDPDPTPPAVAITSPGEGATVDSVVPIRIEASDNFGVQRVELYAGSTLLTTDTQAPYTWSWATRTLPNGPYTLTALAHDVAGNVAQSTVNVLVDNDFTPPSEPVITSPAAGATVSGTVSVEVAASDDRQVTKVEFFVDGMLVGTDTTAPFALAWDSVSVFNGGHTLSVKSHDGAGQSATSVPITFMASNAGNARYDPVLKAPRCDGVAERCDTRGLVQGRGQFFGPELNTPNTLDGCLDGTRTESQAESVSRIRVIRQDGTALAAGKRVRIEVDVVVANTQSLPYDRLDLYSTADATQPSWNYITTVWPTTVGAQTLSAEYVLPAGGLQAVRAAFNLVIGPGACAEDPREASFNDRDDLVFPVVQETDSVPPQAVLTAPAPGATLTGNVTLSATASDNFGVVAVDFHDGQTLIGTDASEPFGVVWDTRSVANGSHTLTARARDLAGHVVASQPVTVTTNNDFTAPEVSITAPAPGVRVSGSVLLSANATDNLGVNRVEFFVDGVLLASDTTAPFAVNWSSGSWASGNHLLTARAHDAAGNVATSAQVPVTTVPELTPPSVVITAPTSGATLVGPVTISANATDASGVARVEFFVDGVLLASDTTAPFAVDWDSNAWASGSHTLSARAHDRVDNMATSAEVAVATNPSGGAVYDAALRVPTCATPNNVCDTTLLVSGRSSLESNGPNTINGTCSDGAGNSGTGHHIQRLKVSEVNGALFGQGRRVRIEVHVDALSTSTDALDLFSASDANNPSWTYLTTLRPGATGPQVLSAEYVLPSGFLQAVRAQFRSGGSSGSACSVGILDDHDDLAFAVDVNPVVALTAPANNARVRGSVVVTATASSAQPMERVEFYADGALFGTDTSAPYEVSWNSTAMVDGAHSLTARAYDIGGHVGTSPAVGVNVDNTPPDVALTSPTQGMFLQTRALLEATASDTGGVVTVEFYVDGSLIGADSSAPYTVDWFAMTVGEGAHTLSVKAHDRAGNVRTSAGVGVTVDYSSPVTSISAPARNAQVGGTVQISATASDTGGVTRVEFYADGVLLGTDASAPYEMSWDSTAVADGAHTLTTKAHDRAGNVGTSGAVLVNTDNLLPEAALTAPAQGLFLRGTVVLEATASDNQGLSKVEFYRGTTLLGTDTSAPYAVSWNTTGVADGVQTLTVKAHDRAGNVHTSAGVGVTLDNTAPTTALATPAENARVRGTVLVSATASDTVGVVGVEFYAGGTLLGTATTAPYRVSWDTTTVANGGAVTLTTRAYDAAGNVTVSAGRIVTVDNVAPTVAITSPTNGASLFLSATLQASASDNVGVAQVVFYDGGTVIGTDTTAPYSVSWSLLLVSKGMHTLTARAHDAAGNVTTSASISVKVN</sequence>
<comment type="similarity">
    <text evidence="1 5">Belongs to the peptidase S8 family.</text>
</comment>
<evidence type="ECO:0000259" key="7">
    <source>
        <dbReference type="Pfam" id="PF00082"/>
    </source>
</evidence>
<evidence type="ECO:0000313" key="10">
    <source>
        <dbReference type="Proteomes" id="UP000011682"/>
    </source>
</evidence>
<dbReference type="InterPro" id="IPR022398">
    <property type="entry name" value="Peptidase_S8_His-AS"/>
</dbReference>
<dbReference type="Pfam" id="PF00082">
    <property type="entry name" value="Peptidase_S8"/>
    <property type="match status" value="1"/>
</dbReference>
<dbReference type="PROSITE" id="PS00137">
    <property type="entry name" value="SUBTILASE_HIS"/>
    <property type="match status" value="1"/>
</dbReference>
<dbReference type="GO" id="GO:0004252">
    <property type="term" value="F:serine-type endopeptidase activity"/>
    <property type="evidence" value="ECO:0007669"/>
    <property type="project" value="UniProtKB-UniRule"/>
</dbReference>
<dbReference type="FunFam" id="3.40.50.200:FF:000014">
    <property type="entry name" value="Proteinase K"/>
    <property type="match status" value="1"/>
</dbReference>
<feature type="domain" description="Inhibitor I9" evidence="8">
    <location>
        <begin position="57"/>
        <end position="122"/>
    </location>
</feature>
<evidence type="ECO:0000256" key="4">
    <source>
        <dbReference type="ARBA" id="ARBA00022825"/>
    </source>
</evidence>
<evidence type="ECO:0000256" key="1">
    <source>
        <dbReference type="ARBA" id="ARBA00011073"/>
    </source>
</evidence>
<dbReference type="InterPro" id="IPR000209">
    <property type="entry name" value="Peptidase_S8/S53_dom"/>
</dbReference>
<dbReference type="RefSeq" id="WP_002627877.1">
    <property type="nucleotide sequence ID" value="NZ_ANAH02000005.1"/>
</dbReference>
<dbReference type="InterPro" id="IPR050131">
    <property type="entry name" value="Peptidase_S8_subtilisin-like"/>
</dbReference>
<dbReference type="InterPro" id="IPR034193">
    <property type="entry name" value="PCSK9_ProteinaseK-like"/>
</dbReference>
<name>S9PMG7_CYSF2</name>
<organism evidence="9 10">
    <name type="scientific">Cystobacter fuscus (strain ATCC 25194 / DSM 2262 / NBRC 100088 / M29)</name>
    <dbReference type="NCBI Taxonomy" id="1242864"/>
    <lineage>
        <taxon>Bacteria</taxon>
        <taxon>Pseudomonadati</taxon>
        <taxon>Myxococcota</taxon>
        <taxon>Myxococcia</taxon>
        <taxon>Myxococcales</taxon>
        <taxon>Cystobacterineae</taxon>
        <taxon>Archangiaceae</taxon>
        <taxon>Cystobacter</taxon>
    </lineage>
</organism>
<dbReference type="InterPro" id="IPR015500">
    <property type="entry name" value="Peptidase_S8_subtilisin-rel"/>
</dbReference>
<dbReference type="Pfam" id="PF05922">
    <property type="entry name" value="Inhibitor_I9"/>
    <property type="match status" value="1"/>
</dbReference>
<evidence type="ECO:0000256" key="6">
    <source>
        <dbReference type="SAM" id="SignalP"/>
    </source>
</evidence>
<keyword evidence="6" id="KW-0732">Signal</keyword>
<dbReference type="Gene3D" id="3.40.50.200">
    <property type="entry name" value="Peptidase S8/S53 domain"/>
    <property type="match status" value="1"/>
</dbReference>
<keyword evidence="3 5" id="KW-0378">Hydrolase</keyword>
<dbReference type="InterPro" id="IPR010259">
    <property type="entry name" value="S8pro/Inhibitor_I9"/>
</dbReference>
<dbReference type="InterPro" id="IPR036852">
    <property type="entry name" value="Peptidase_S8/S53_dom_sf"/>
</dbReference>
<dbReference type="Pfam" id="PF17957">
    <property type="entry name" value="Big_7"/>
    <property type="match status" value="12"/>
</dbReference>
<evidence type="ECO:0000256" key="2">
    <source>
        <dbReference type="ARBA" id="ARBA00022670"/>
    </source>
</evidence>
<dbReference type="Proteomes" id="UP000011682">
    <property type="component" value="Unassembled WGS sequence"/>
</dbReference>
<dbReference type="eggNOG" id="COG1404">
    <property type="taxonomic scope" value="Bacteria"/>
</dbReference>